<organism evidence="6">
    <name type="scientific">uncultured Acidobacteriota bacterium</name>
    <dbReference type="NCBI Taxonomy" id="171953"/>
    <lineage>
        <taxon>Bacteria</taxon>
        <taxon>Pseudomonadati</taxon>
        <taxon>Acidobacteriota</taxon>
        <taxon>environmental samples</taxon>
    </lineage>
</organism>
<evidence type="ECO:0000256" key="3">
    <source>
        <dbReference type="ARBA" id="ARBA00022723"/>
    </source>
</evidence>
<dbReference type="InterPro" id="IPR012312">
    <property type="entry name" value="Hemerythrin-like"/>
</dbReference>
<reference evidence="6" key="1">
    <citation type="journal article" date="2012" name="FEMS Microbiol. Ecol.">
        <title>Characterization of a new Acidobacteria-derived moderately thermostable lipase from a Brazilian Atlantic Forest soil metagenome.</title>
        <authorList>
            <person name="Faoro H."/>
            <person name="Glogauer A."/>
            <person name="Couto G.H."/>
            <person name="de Souza E.M."/>
            <person name="Rigo L.U."/>
            <person name="Cruz L.M."/>
            <person name="Monteiro R.A."/>
            <person name="de Oliveira Pedrosa F."/>
        </authorList>
    </citation>
    <scope>NUCLEOTIDE SEQUENCE</scope>
</reference>
<sequence>MDELTELLVKWNKSYATGIETIDSQHRTLIEMIAAFQRAMFEGRTRDQLPGLLDRLIIYTKYHFQWEEQLLEEKQYPELEKHRKGHRVLTQQIMDFKERLESGKPVAGAPVLLFLKHWFTDHILETDFRYAKYFREKETPPVSSNVP</sequence>
<accession>G8DPL6</accession>
<dbReference type="EMBL" id="HQ856049">
    <property type="protein sequence ID" value="AER58194.1"/>
    <property type="molecule type" value="Genomic_DNA"/>
</dbReference>
<dbReference type="NCBIfam" id="TIGR02481">
    <property type="entry name" value="hemeryth_dom"/>
    <property type="match status" value="1"/>
</dbReference>
<feature type="domain" description="Hemerythrin-like" evidence="5">
    <location>
        <begin position="17"/>
        <end position="131"/>
    </location>
</feature>
<dbReference type="PANTHER" id="PTHR37164:SF1">
    <property type="entry name" value="BACTERIOHEMERYTHRIN"/>
    <property type="match status" value="1"/>
</dbReference>
<protein>
    <submittedName>
        <fullName evidence="6">Hemerythrin-like metal-binding protein</fullName>
    </submittedName>
</protein>
<dbReference type="Gene3D" id="1.20.120.50">
    <property type="entry name" value="Hemerythrin-like"/>
    <property type="match status" value="1"/>
</dbReference>
<dbReference type="PROSITE" id="PS00550">
    <property type="entry name" value="HEMERYTHRINS"/>
    <property type="match status" value="1"/>
</dbReference>
<gene>
    <name evidence="6" type="ORF">LP001_011</name>
</gene>
<dbReference type="InterPro" id="IPR050669">
    <property type="entry name" value="Hemerythrin"/>
</dbReference>
<dbReference type="PANTHER" id="PTHR37164">
    <property type="entry name" value="BACTERIOHEMERYTHRIN"/>
    <property type="match status" value="1"/>
</dbReference>
<dbReference type="InterPro" id="IPR016131">
    <property type="entry name" value="Haemerythrin_Fe_BS"/>
</dbReference>
<dbReference type="GO" id="GO:0005344">
    <property type="term" value="F:oxygen carrier activity"/>
    <property type="evidence" value="ECO:0007669"/>
    <property type="project" value="UniProtKB-KW"/>
</dbReference>
<keyword evidence="3" id="KW-0479">Metal-binding</keyword>
<dbReference type="CDD" id="cd12107">
    <property type="entry name" value="Hemerythrin"/>
    <property type="match status" value="1"/>
</dbReference>
<evidence type="ECO:0000313" key="6">
    <source>
        <dbReference type="EMBL" id="AER58194.1"/>
    </source>
</evidence>
<keyword evidence="2" id="KW-0561">Oxygen transport</keyword>
<dbReference type="GO" id="GO:0046872">
    <property type="term" value="F:metal ion binding"/>
    <property type="evidence" value="ECO:0007669"/>
    <property type="project" value="UniProtKB-KW"/>
</dbReference>
<comment type="similarity">
    <text evidence="1">Belongs to the hemerythrin family.</text>
</comment>
<dbReference type="Pfam" id="PF01814">
    <property type="entry name" value="Hemerythrin"/>
    <property type="match status" value="1"/>
</dbReference>
<keyword evidence="2" id="KW-0813">Transport</keyword>
<evidence type="ECO:0000256" key="4">
    <source>
        <dbReference type="ARBA" id="ARBA00023004"/>
    </source>
</evidence>
<dbReference type="InterPro" id="IPR035938">
    <property type="entry name" value="Hemerythrin-like_sf"/>
</dbReference>
<evidence type="ECO:0000256" key="1">
    <source>
        <dbReference type="ARBA" id="ARBA00010587"/>
    </source>
</evidence>
<evidence type="ECO:0000259" key="5">
    <source>
        <dbReference type="Pfam" id="PF01814"/>
    </source>
</evidence>
<name>G8DPL6_9BACT</name>
<dbReference type="SUPFAM" id="SSF47188">
    <property type="entry name" value="Hemerythrin-like"/>
    <property type="match status" value="1"/>
</dbReference>
<keyword evidence="4" id="KW-0408">Iron</keyword>
<dbReference type="NCBIfam" id="NF033749">
    <property type="entry name" value="bact_hemeryth"/>
    <property type="match status" value="1"/>
</dbReference>
<dbReference type="AlphaFoldDB" id="G8DPL6"/>
<evidence type="ECO:0000256" key="2">
    <source>
        <dbReference type="ARBA" id="ARBA00022621"/>
    </source>
</evidence>
<dbReference type="InterPro" id="IPR012827">
    <property type="entry name" value="Hemerythrin_metal-bd"/>
</dbReference>
<proteinExistence type="inferred from homology"/>